<reference evidence="2 3" key="1">
    <citation type="journal article" date="2023" name="G3 (Bethesda)">
        <title>A chromosome-length genome assembly and annotation of blackberry (Rubus argutus, cv. 'Hillquist').</title>
        <authorList>
            <person name="Bruna T."/>
            <person name="Aryal R."/>
            <person name="Dudchenko O."/>
            <person name="Sargent D.J."/>
            <person name="Mead D."/>
            <person name="Buti M."/>
            <person name="Cavallini A."/>
            <person name="Hytonen T."/>
            <person name="Andres J."/>
            <person name="Pham M."/>
            <person name="Weisz D."/>
            <person name="Mascagni F."/>
            <person name="Usai G."/>
            <person name="Natali L."/>
            <person name="Bassil N."/>
            <person name="Fernandez G.E."/>
            <person name="Lomsadze A."/>
            <person name="Armour M."/>
            <person name="Olukolu B."/>
            <person name="Poorten T."/>
            <person name="Britton C."/>
            <person name="Davik J."/>
            <person name="Ashrafi H."/>
            <person name="Aiden E.L."/>
            <person name="Borodovsky M."/>
            <person name="Worthington M."/>
        </authorList>
    </citation>
    <scope>NUCLEOTIDE SEQUENCE [LARGE SCALE GENOMIC DNA]</scope>
    <source>
        <strain evidence="2">PI 553951</strain>
    </source>
</reference>
<organism evidence="2 3">
    <name type="scientific">Rubus argutus</name>
    <name type="common">Southern blackberry</name>
    <dbReference type="NCBI Taxonomy" id="59490"/>
    <lineage>
        <taxon>Eukaryota</taxon>
        <taxon>Viridiplantae</taxon>
        <taxon>Streptophyta</taxon>
        <taxon>Embryophyta</taxon>
        <taxon>Tracheophyta</taxon>
        <taxon>Spermatophyta</taxon>
        <taxon>Magnoliopsida</taxon>
        <taxon>eudicotyledons</taxon>
        <taxon>Gunneridae</taxon>
        <taxon>Pentapetalae</taxon>
        <taxon>rosids</taxon>
        <taxon>fabids</taxon>
        <taxon>Rosales</taxon>
        <taxon>Rosaceae</taxon>
        <taxon>Rosoideae</taxon>
        <taxon>Rosoideae incertae sedis</taxon>
        <taxon>Rubus</taxon>
    </lineage>
</organism>
<evidence type="ECO:0000313" key="3">
    <source>
        <dbReference type="Proteomes" id="UP001457282"/>
    </source>
</evidence>
<keyword evidence="3" id="KW-1185">Reference proteome</keyword>
<comment type="caution">
    <text evidence="2">The sequence shown here is derived from an EMBL/GenBank/DDBJ whole genome shotgun (WGS) entry which is preliminary data.</text>
</comment>
<evidence type="ECO:0000313" key="2">
    <source>
        <dbReference type="EMBL" id="KAK9951242.1"/>
    </source>
</evidence>
<evidence type="ECO:0000256" key="1">
    <source>
        <dbReference type="SAM" id="MobiDB-lite"/>
    </source>
</evidence>
<dbReference type="Proteomes" id="UP001457282">
    <property type="component" value="Unassembled WGS sequence"/>
</dbReference>
<accession>A0AAW1YRA4</accession>
<name>A0AAW1YRA4_RUBAR</name>
<dbReference type="EMBL" id="JBEDUW010000001">
    <property type="protein sequence ID" value="KAK9951242.1"/>
    <property type="molecule type" value="Genomic_DNA"/>
</dbReference>
<sequence length="75" mass="7992">MPPPANQLPDHNLPCCAHCTATATRPLFLSARAPLPPSSPAATSSLHPSHFSLPPLHRHHRRSPVITTHAITIAA</sequence>
<feature type="compositionally biased region" description="Low complexity" evidence="1">
    <location>
        <begin position="40"/>
        <end position="55"/>
    </location>
</feature>
<feature type="region of interest" description="Disordered" evidence="1">
    <location>
        <begin position="34"/>
        <end position="63"/>
    </location>
</feature>
<proteinExistence type="predicted"/>
<dbReference type="AlphaFoldDB" id="A0AAW1YRA4"/>
<gene>
    <name evidence="2" type="ORF">M0R45_006699</name>
</gene>
<protein>
    <submittedName>
        <fullName evidence="2">Uncharacterized protein</fullName>
    </submittedName>
</protein>